<dbReference type="InterPro" id="IPR001129">
    <property type="entry name" value="Membr-assoc_MAPEG"/>
</dbReference>
<dbReference type="GO" id="GO:0016020">
    <property type="term" value="C:membrane"/>
    <property type="evidence" value="ECO:0007669"/>
    <property type="project" value="UniProtKB-SubCell"/>
</dbReference>
<keyword evidence="7" id="KW-1185">Reference proteome</keyword>
<feature type="transmembrane region" description="Helical" evidence="5">
    <location>
        <begin position="7"/>
        <end position="27"/>
    </location>
</feature>
<proteinExistence type="predicted"/>
<gene>
    <name evidence="6" type="ORF">M501DRAFT_999236</name>
</gene>
<evidence type="ECO:0000313" key="7">
    <source>
        <dbReference type="Proteomes" id="UP000799429"/>
    </source>
</evidence>
<dbReference type="InterPro" id="IPR023352">
    <property type="entry name" value="MAPEG-like_dom_sf"/>
</dbReference>
<keyword evidence="2 5" id="KW-0812">Transmembrane</keyword>
<organism evidence="6 7">
    <name type="scientific">Patellaria atrata CBS 101060</name>
    <dbReference type="NCBI Taxonomy" id="1346257"/>
    <lineage>
        <taxon>Eukaryota</taxon>
        <taxon>Fungi</taxon>
        <taxon>Dikarya</taxon>
        <taxon>Ascomycota</taxon>
        <taxon>Pezizomycotina</taxon>
        <taxon>Dothideomycetes</taxon>
        <taxon>Dothideomycetes incertae sedis</taxon>
        <taxon>Patellariales</taxon>
        <taxon>Patellariaceae</taxon>
        <taxon>Patellaria</taxon>
    </lineage>
</organism>
<dbReference type="Proteomes" id="UP000799429">
    <property type="component" value="Unassembled WGS sequence"/>
</dbReference>
<evidence type="ECO:0008006" key="8">
    <source>
        <dbReference type="Google" id="ProtNLM"/>
    </source>
</evidence>
<accession>A0A9P4S3U6</accession>
<keyword evidence="4 5" id="KW-0472">Membrane</keyword>
<protein>
    <recommendedName>
        <fullName evidence="8">MAPEG family protein</fullName>
    </recommendedName>
</protein>
<comment type="subcellular location">
    <subcellularLocation>
        <location evidence="1">Membrane</location>
    </subcellularLocation>
</comment>
<dbReference type="EMBL" id="MU006110">
    <property type="protein sequence ID" value="KAF2835210.1"/>
    <property type="molecule type" value="Genomic_DNA"/>
</dbReference>
<evidence type="ECO:0000313" key="6">
    <source>
        <dbReference type="EMBL" id="KAF2835210.1"/>
    </source>
</evidence>
<dbReference type="OrthoDB" id="4456959at2759"/>
<evidence type="ECO:0000256" key="3">
    <source>
        <dbReference type="ARBA" id="ARBA00022989"/>
    </source>
</evidence>
<dbReference type="Pfam" id="PF01124">
    <property type="entry name" value="MAPEG"/>
    <property type="match status" value="1"/>
</dbReference>
<reference evidence="6" key="1">
    <citation type="journal article" date="2020" name="Stud. Mycol.">
        <title>101 Dothideomycetes genomes: a test case for predicting lifestyles and emergence of pathogens.</title>
        <authorList>
            <person name="Haridas S."/>
            <person name="Albert R."/>
            <person name="Binder M."/>
            <person name="Bloem J."/>
            <person name="Labutti K."/>
            <person name="Salamov A."/>
            <person name="Andreopoulos B."/>
            <person name="Baker S."/>
            <person name="Barry K."/>
            <person name="Bills G."/>
            <person name="Bluhm B."/>
            <person name="Cannon C."/>
            <person name="Castanera R."/>
            <person name="Culley D."/>
            <person name="Daum C."/>
            <person name="Ezra D."/>
            <person name="Gonzalez J."/>
            <person name="Henrissat B."/>
            <person name="Kuo A."/>
            <person name="Liang C."/>
            <person name="Lipzen A."/>
            <person name="Lutzoni F."/>
            <person name="Magnuson J."/>
            <person name="Mondo S."/>
            <person name="Nolan M."/>
            <person name="Ohm R."/>
            <person name="Pangilinan J."/>
            <person name="Park H.-J."/>
            <person name="Ramirez L."/>
            <person name="Alfaro M."/>
            <person name="Sun H."/>
            <person name="Tritt A."/>
            <person name="Yoshinaga Y."/>
            <person name="Zwiers L.-H."/>
            <person name="Turgeon B."/>
            <person name="Goodwin S."/>
            <person name="Spatafora J."/>
            <person name="Crous P."/>
            <person name="Grigoriev I."/>
        </authorList>
    </citation>
    <scope>NUCLEOTIDE SEQUENCE</scope>
    <source>
        <strain evidence="6">CBS 101060</strain>
    </source>
</reference>
<evidence type="ECO:0000256" key="1">
    <source>
        <dbReference type="ARBA" id="ARBA00004370"/>
    </source>
</evidence>
<comment type="caution">
    <text evidence="6">The sequence shown here is derived from an EMBL/GenBank/DDBJ whole genome shotgun (WGS) entry which is preliminary data.</text>
</comment>
<evidence type="ECO:0000256" key="5">
    <source>
        <dbReference type="SAM" id="Phobius"/>
    </source>
</evidence>
<sequence length="147" mass="16625">MSAINKSLLAPVVGLNLWTFAMEAWMYGTRVPAISRYNVKIDSNATKAQFDAQLPGFVRWKADNYNHLLEQPTQFYAIMVTLAVLSAGDKRVDLRMEAKLAWVYVGLRIIHSLIQSLGNTIWRRFCVFLASSGVLLILTIRTAMLVF</sequence>
<dbReference type="AlphaFoldDB" id="A0A9P4S3U6"/>
<dbReference type="SUPFAM" id="SSF161084">
    <property type="entry name" value="MAPEG domain-like"/>
    <property type="match status" value="1"/>
</dbReference>
<keyword evidence="3 5" id="KW-1133">Transmembrane helix</keyword>
<dbReference type="Gene3D" id="1.20.120.550">
    <property type="entry name" value="Membrane associated eicosanoid/glutathione metabolism-like domain"/>
    <property type="match status" value="1"/>
</dbReference>
<feature type="transmembrane region" description="Helical" evidence="5">
    <location>
        <begin position="128"/>
        <end position="146"/>
    </location>
</feature>
<evidence type="ECO:0000256" key="4">
    <source>
        <dbReference type="ARBA" id="ARBA00023136"/>
    </source>
</evidence>
<evidence type="ECO:0000256" key="2">
    <source>
        <dbReference type="ARBA" id="ARBA00022692"/>
    </source>
</evidence>
<feature type="transmembrane region" description="Helical" evidence="5">
    <location>
        <begin position="73"/>
        <end position="89"/>
    </location>
</feature>
<name>A0A9P4S3U6_9PEZI</name>